<name>A0ABX3I4T6_9BACI</name>
<evidence type="ECO:0000256" key="9">
    <source>
        <dbReference type="ARBA" id="ARBA00022989"/>
    </source>
</evidence>
<keyword evidence="16" id="KW-1185">Reference proteome</keyword>
<accession>A0ABX3I4T6</accession>
<keyword evidence="7 12" id="KW-0812">Transmembrane</keyword>
<keyword evidence="9 12" id="KW-1133">Transmembrane helix</keyword>
<comment type="caution">
    <text evidence="15">The sequence shown here is derived from an EMBL/GenBank/DDBJ whole genome shotgun (WGS) entry which is preliminary data.</text>
</comment>
<dbReference type="InterPro" id="IPR003352">
    <property type="entry name" value="PTS_EIIC"/>
</dbReference>
<protein>
    <submittedName>
        <fullName evidence="15">PTS cellobiose transporter subunit IIA</fullName>
    </submittedName>
</protein>
<dbReference type="RefSeq" id="WP_076791669.1">
    <property type="nucleotide sequence ID" value="NZ_MRBL01000013.1"/>
</dbReference>
<feature type="transmembrane region" description="Helical" evidence="12">
    <location>
        <begin position="111"/>
        <end position="140"/>
    </location>
</feature>
<evidence type="ECO:0000259" key="14">
    <source>
        <dbReference type="PROSITE" id="PS51103"/>
    </source>
</evidence>
<reference evidence="15 16" key="1">
    <citation type="submission" date="2016-12" db="EMBL/GenBank/DDBJ databases">
        <title>Bacillus phylogenomics.</title>
        <authorList>
            <person name="Dunlap C."/>
        </authorList>
    </citation>
    <scope>NUCLEOTIDE SEQUENCE [LARGE SCALE GENOMIC DNA]</scope>
    <source>
        <strain evidence="15 16">NRRL B-41327</strain>
    </source>
</reference>
<dbReference type="InterPro" id="IPR036878">
    <property type="entry name" value="Glu_permease_IIB"/>
</dbReference>
<feature type="domain" description="PTS EIIB type-1" evidence="13">
    <location>
        <begin position="8"/>
        <end position="90"/>
    </location>
</feature>
<evidence type="ECO:0000259" key="13">
    <source>
        <dbReference type="PROSITE" id="PS51098"/>
    </source>
</evidence>
<keyword evidence="4" id="KW-0762">Sugar transport</keyword>
<gene>
    <name evidence="15" type="ORF">BTA31_11520</name>
</gene>
<feature type="transmembrane region" description="Helical" evidence="12">
    <location>
        <begin position="329"/>
        <end position="349"/>
    </location>
</feature>
<feature type="transmembrane region" description="Helical" evidence="12">
    <location>
        <begin position="275"/>
        <end position="297"/>
    </location>
</feature>
<dbReference type="InterPro" id="IPR050558">
    <property type="entry name" value="PTS_Sugar-Specific_Components"/>
</dbReference>
<keyword evidence="2" id="KW-0813">Transport</keyword>
<evidence type="ECO:0000256" key="12">
    <source>
        <dbReference type="SAM" id="Phobius"/>
    </source>
</evidence>
<feature type="domain" description="PTS EIIC type-1" evidence="14">
    <location>
        <begin position="127"/>
        <end position="455"/>
    </location>
</feature>
<keyword evidence="8" id="KW-0418">Kinase</keyword>
<feature type="transmembrane region" description="Helical" evidence="12">
    <location>
        <begin position="304"/>
        <end position="323"/>
    </location>
</feature>
<keyword evidence="5" id="KW-0808">Transferase</keyword>
<dbReference type="InterPro" id="IPR013013">
    <property type="entry name" value="PTS_EIIC_1"/>
</dbReference>
<evidence type="ECO:0000256" key="3">
    <source>
        <dbReference type="ARBA" id="ARBA00022475"/>
    </source>
</evidence>
<evidence type="ECO:0000313" key="15">
    <source>
        <dbReference type="EMBL" id="OMI27141.1"/>
    </source>
</evidence>
<feature type="transmembrane region" description="Helical" evidence="12">
    <location>
        <begin position="426"/>
        <end position="448"/>
    </location>
</feature>
<evidence type="ECO:0000256" key="4">
    <source>
        <dbReference type="ARBA" id="ARBA00022597"/>
    </source>
</evidence>
<keyword evidence="6" id="KW-0598">Phosphotransferase system</keyword>
<evidence type="ECO:0000256" key="5">
    <source>
        <dbReference type="ARBA" id="ARBA00022679"/>
    </source>
</evidence>
<comment type="subcellular location">
    <subcellularLocation>
        <location evidence="1">Cell membrane</location>
        <topology evidence="1">Multi-pass membrane protein</topology>
    </subcellularLocation>
</comment>
<dbReference type="PROSITE" id="PS51098">
    <property type="entry name" value="PTS_EIIB_TYPE_1"/>
    <property type="match status" value="1"/>
</dbReference>
<dbReference type="SUPFAM" id="SSF55604">
    <property type="entry name" value="Glucose permease domain IIB"/>
    <property type="match status" value="1"/>
</dbReference>
<sequence length="455" mass="48919">MSKKAKYEELASKVLELVGGKDNITFLTHCITRLRFNVKDKSIIKIKEIESTSGIIGCQWAGEQLQIIIGATVNEVYDAICAQAGLEKPNAIDENLDGNRNSGKRKFSINAILETLSACIVPVIPAMAGAGIIRGVLILLTTHDLISTDTGVFVILNAISEAAFYFLPFLVAVGAAKKFNTSLILSLVLAGLYLHPSITELAGETLNVAGFDINIVRYSSTVFPIIISIWVMSYLYRFIDSWMPKSLRIVFSPAITVLVMAFICLGIIGPLGFNIGYYVGNGIAYIFGLFPALGGLLLGVIRPIVILTGMQAVFTTIIANNVATLGYDFISPVHTVASMAAAGMCLGAFLRAKKLENKENFISSFVSGFIGITEPALFGIAFRFRRQLIALMIGGGVSGAIVAAFEGKRYAAGMPSWIMLPAFGDTIPVMLIGLAVALILTAILSYIFGFDEKNQ</sequence>
<dbReference type="InterPro" id="IPR018113">
    <property type="entry name" value="PTrfase_EIIB_Cys"/>
</dbReference>
<dbReference type="Gene3D" id="3.30.1360.60">
    <property type="entry name" value="Glucose permease domain IIB"/>
    <property type="match status" value="1"/>
</dbReference>
<feature type="transmembrane region" description="Helical" evidence="12">
    <location>
        <begin position="179"/>
        <end position="195"/>
    </location>
</feature>
<proteinExistence type="predicted"/>
<dbReference type="PROSITE" id="PS01035">
    <property type="entry name" value="PTS_EIIB_TYPE_1_CYS"/>
    <property type="match status" value="1"/>
</dbReference>
<organism evidence="15 16">
    <name type="scientific">Bacillus haynesii</name>
    <dbReference type="NCBI Taxonomy" id="1925021"/>
    <lineage>
        <taxon>Bacteria</taxon>
        <taxon>Bacillati</taxon>
        <taxon>Bacillota</taxon>
        <taxon>Bacilli</taxon>
        <taxon>Bacillales</taxon>
        <taxon>Bacillaceae</taxon>
        <taxon>Bacillus</taxon>
    </lineage>
</organism>
<dbReference type="PROSITE" id="PS51103">
    <property type="entry name" value="PTS_EIIC_TYPE_1"/>
    <property type="match status" value="1"/>
</dbReference>
<dbReference type="PANTHER" id="PTHR30175:SF1">
    <property type="entry name" value="PTS SYSTEM ARBUTIN-, CELLOBIOSE-, AND SALICIN-SPECIFIC EIIBC COMPONENT-RELATED"/>
    <property type="match status" value="1"/>
</dbReference>
<dbReference type="EMBL" id="MRBL01000013">
    <property type="protein sequence ID" value="OMI27141.1"/>
    <property type="molecule type" value="Genomic_DNA"/>
</dbReference>
<feature type="transmembrane region" description="Helical" evidence="12">
    <location>
        <begin position="215"/>
        <end position="235"/>
    </location>
</feature>
<dbReference type="Proteomes" id="UP000187046">
    <property type="component" value="Unassembled WGS sequence"/>
</dbReference>
<evidence type="ECO:0000256" key="7">
    <source>
        <dbReference type="ARBA" id="ARBA00022692"/>
    </source>
</evidence>
<feature type="transmembrane region" description="Helical" evidence="12">
    <location>
        <begin position="152"/>
        <end position="172"/>
    </location>
</feature>
<evidence type="ECO:0000256" key="8">
    <source>
        <dbReference type="ARBA" id="ARBA00022777"/>
    </source>
</evidence>
<evidence type="ECO:0000256" key="1">
    <source>
        <dbReference type="ARBA" id="ARBA00004651"/>
    </source>
</evidence>
<dbReference type="CDD" id="cd00212">
    <property type="entry name" value="PTS_IIB_glc"/>
    <property type="match status" value="1"/>
</dbReference>
<evidence type="ECO:0000256" key="6">
    <source>
        <dbReference type="ARBA" id="ARBA00022683"/>
    </source>
</evidence>
<evidence type="ECO:0000256" key="10">
    <source>
        <dbReference type="ARBA" id="ARBA00023136"/>
    </source>
</evidence>
<keyword evidence="3" id="KW-1003">Cell membrane</keyword>
<dbReference type="InterPro" id="IPR001996">
    <property type="entry name" value="PTS_IIB_1"/>
</dbReference>
<evidence type="ECO:0000256" key="2">
    <source>
        <dbReference type="ARBA" id="ARBA00022448"/>
    </source>
</evidence>
<feature type="active site" description="Phosphocysteine intermediate; for EIIB activity" evidence="11">
    <location>
        <position position="30"/>
    </location>
</feature>
<evidence type="ECO:0000313" key="16">
    <source>
        <dbReference type="Proteomes" id="UP000187046"/>
    </source>
</evidence>
<feature type="transmembrane region" description="Helical" evidence="12">
    <location>
        <begin position="247"/>
        <end position="269"/>
    </location>
</feature>
<dbReference type="Pfam" id="PF02378">
    <property type="entry name" value="PTS_EIIC"/>
    <property type="match status" value="1"/>
</dbReference>
<dbReference type="PANTHER" id="PTHR30175">
    <property type="entry name" value="PHOSPHOTRANSFERASE SYSTEM TRANSPORT PROTEIN"/>
    <property type="match status" value="1"/>
</dbReference>
<feature type="transmembrane region" description="Helical" evidence="12">
    <location>
        <begin position="388"/>
        <end position="405"/>
    </location>
</feature>
<evidence type="ECO:0000256" key="11">
    <source>
        <dbReference type="PROSITE-ProRule" id="PRU00421"/>
    </source>
</evidence>
<dbReference type="Pfam" id="PF00367">
    <property type="entry name" value="PTS_EIIB"/>
    <property type="match status" value="1"/>
</dbReference>
<keyword evidence="10 12" id="KW-0472">Membrane</keyword>